<dbReference type="Pfam" id="PF00990">
    <property type="entry name" value="GGDEF"/>
    <property type="match status" value="1"/>
</dbReference>
<dbReference type="Proteomes" id="UP000316416">
    <property type="component" value="Chromosome"/>
</dbReference>
<evidence type="ECO:0000313" key="5">
    <source>
        <dbReference type="Proteomes" id="UP000316416"/>
    </source>
</evidence>
<dbReference type="EC" id="2.7.7.65" evidence="4"/>
<dbReference type="SUPFAM" id="SSF55785">
    <property type="entry name" value="PYP-like sensor domain (PAS domain)"/>
    <property type="match status" value="1"/>
</dbReference>
<dbReference type="InterPro" id="IPR052155">
    <property type="entry name" value="Biofilm_reg_signaling"/>
</dbReference>
<dbReference type="SMART" id="SM00304">
    <property type="entry name" value="HAMP"/>
    <property type="match status" value="1"/>
</dbReference>
<reference evidence="4" key="1">
    <citation type="submission" date="2021-07" db="EMBL/GenBank/DDBJ databases">
        <title>Shewanella sp. YLB-07 whole genome sequence.</title>
        <authorList>
            <person name="Yu L."/>
        </authorList>
    </citation>
    <scope>NUCLEOTIDE SEQUENCE</scope>
    <source>
        <strain evidence="4">YLB-08</strain>
    </source>
</reference>
<keyword evidence="1" id="KW-0812">Transmembrane</keyword>
<evidence type="ECO:0000256" key="1">
    <source>
        <dbReference type="SAM" id="Phobius"/>
    </source>
</evidence>
<dbReference type="RefSeq" id="WP_142871984.1">
    <property type="nucleotide sequence ID" value="NZ_CP045503.2"/>
</dbReference>
<dbReference type="Gene3D" id="3.30.450.20">
    <property type="entry name" value="PAS domain"/>
    <property type="match status" value="1"/>
</dbReference>
<evidence type="ECO:0000259" key="2">
    <source>
        <dbReference type="PROSITE" id="PS50885"/>
    </source>
</evidence>
<dbReference type="PROSITE" id="PS50887">
    <property type="entry name" value="GGDEF"/>
    <property type="match status" value="1"/>
</dbReference>
<dbReference type="PANTHER" id="PTHR44757:SF2">
    <property type="entry name" value="BIOFILM ARCHITECTURE MAINTENANCE PROTEIN MBAA"/>
    <property type="match status" value="1"/>
</dbReference>
<dbReference type="Gene3D" id="6.10.340.10">
    <property type="match status" value="1"/>
</dbReference>
<feature type="transmembrane region" description="Helical" evidence="1">
    <location>
        <begin position="12"/>
        <end position="32"/>
    </location>
</feature>
<gene>
    <name evidence="4" type="ORF">FM038_003560</name>
</gene>
<keyword evidence="1" id="KW-0472">Membrane</keyword>
<keyword evidence="4" id="KW-0548">Nucleotidyltransferase</keyword>
<feature type="domain" description="HAMP" evidence="2">
    <location>
        <begin position="168"/>
        <end position="222"/>
    </location>
</feature>
<dbReference type="SUPFAM" id="SSF55073">
    <property type="entry name" value="Nucleotide cyclase"/>
    <property type="match status" value="1"/>
</dbReference>
<dbReference type="CDD" id="cd01949">
    <property type="entry name" value="GGDEF"/>
    <property type="match status" value="1"/>
</dbReference>
<dbReference type="SUPFAM" id="SSF158472">
    <property type="entry name" value="HAMP domain-like"/>
    <property type="match status" value="1"/>
</dbReference>
<dbReference type="EMBL" id="CP045503">
    <property type="protein sequence ID" value="QPG56604.1"/>
    <property type="molecule type" value="Genomic_DNA"/>
</dbReference>
<evidence type="ECO:0000313" key="4">
    <source>
        <dbReference type="EMBL" id="QPG56604.1"/>
    </source>
</evidence>
<feature type="domain" description="GGDEF" evidence="3">
    <location>
        <begin position="395"/>
        <end position="535"/>
    </location>
</feature>
<dbReference type="GO" id="GO:0052621">
    <property type="term" value="F:diguanylate cyclase activity"/>
    <property type="evidence" value="ECO:0007669"/>
    <property type="project" value="UniProtKB-EC"/>
</dbReference>
<dbReference type="NCBIfam" id="TIGR00254">
    <property type="entry name" value="GGDEF"/>
    <property type="match status" value="1"/>
</dbReference>
<dbReference type="InterPro" id="IPR000160">
    <property type="entry name" value="GGDEF_dom"/>
</dbReference>
<dbReference type="Gene3D" id="3.30.70.270">
    <property type="match status" value="1"/>
</dbReference>
<organism evidence="4 5">
    <name type="scientific">Shewanella eurypsychrophilus</name>
    <dbReference type="NCBI Taxonomy" id="2593656"/>
    <lineage>
        <taxon>Bacteria</taxon>
        <taxon>Pseudomonadati</taxon>
        <taxon>Pseudomonadota</taxon>
        <taxon>Gammaproteobacteria</taxon>
        <taxon>Alteromonadales</taxon>
        <taxon>Shewanellaceae</taxon>
        <taxon>Shewanella</taxon>
    </lineage>
</organism>
<proteinExistence type="predicted"/>
<dbReference type="SMART" id="SM00091">
    <property type="entry name" value="PAS"/>
    <property type="match status" value="1"/>
</dbReference>
<dbReference type="InterPro" id="IPR029787">
    <property type="entry name" value="Nucleotide_cyclase"/>
</dbReference>
<keyword evidence="4" id="KW-0808">Transferase</keyword>
<dbReference type="SMART" id="SM00267">
    <property type="entry name" value="GGDEF"/>
    <property type="match status" value="1"/>
</dbReference>
<sequence>MKRFRHKLYFKVAAAIALSAAIVAVLSSYFFYFDELARNEQDSREHVHQLSRTVEKTASIAVYVQDSVLASEIIDGLAINDLVSEVELISEPGFSVFSGEGSLVGKEGVSTLLLYHPFSESEVIGELKILPNEAFIARNAKDAAVNQAQMLALLTVVTAILVSFIVHKTLTSPLNRITNKFEEIKPGETCHITVPRFHQQDEIGSLVKGINALVSSLNQSIDSERNLREKTEILEKKFRLIFEQASAGICLIDSENLLVTANPAFHRIIFKSHSIADAIGLCLTDWFYNKQQLESFLTDIRQSHHLDTVALDLKMKTLAGSPDCWVHCLFSKVLDGESQSSLMIEVLMYDVTERTEREINTRFEADHDGLTHLKNRRAGRRSLMDLFERAKANSKIAVIMNIDLDNFKTINDDYGHEMGDLVLIEVGRRMMSVFRNDDLCVRWGGDEFIVGCYFDSSHFETRSLPAIEKLAAELREALNKQIKLNGELSIKIGGSIGIAIYPQHGDDLESVLSAADSAMYKSKQEGRNQYSIFNSELTDGSSTCSKSHPKA</sequence>
<keyword evidence="1" id="KW-1133">Transmembrane helix</keyword>
<dbReference type="InterPro" id="IPR035965">
    <property type="entry name" value="PAS-like_dom_sf"/>
</dbReference>
<accession>A0ABX6V1V6</accession>
<dbReference type="InterPro" id="IPR043128">
    <property type="entry name" value="Rev_trsase/Diguanyl_cyclase"/>
</dbReference>
<name>A0ABX6V1V6_9GAMM</name>
<protein>
    <submittedName>
        <fullName evidence="4">Diguanylate cyclase</fullName>
        <ecNumber evidence="4">2.7.7.65</ecNumber>
    </submittedName>
</protein>
<dbReference type="Pfam" id="PF13188">
    <property type="entry name" value="PAS_8"/>
    <property type="match status" value="1"/>
</dbReference>
<dbReference type="InterPro" id="IPR003660">
    <property type="entry name" value="HAMP_dom"/>
</dbReference>
<evidence type="ECO:0000259" key="3">
    <source>
        <dbReference type="PROSITE" id="PS50887"/>
    </source>
</evidence>
<keyword evidence="5" id="KW-1185">Reference proteome</keyword>
<dbReference type="InterPro" id="IPR000014">
    <property type="entry name" value="PAS"/>
</dbReference>
<dbReference type="PANTHER" id="PTHR44757">
    <property type="entry name" value="DIGUANYLATE CYCLASE DGCP"/>
    <property type="match status" value="1"/>
</dbReference>
<dbReference type="PROSITE" id="PS50885">
    <property type="entry name" value="HAMP"/>
    <property type="match status" value="1"/>
</dbReference>